<dbReference type="SMART" id="SM00530">
    <property type="entry name" value="HTH_XRE"/>
    <property type="match status" value="1"/>
</dbReference>
<proteinExistence type="predicted"/>
<feature type="domain" description="HTH cro/C1-type" evidence="1">
    <location>
        <begin position="10"/>
        <end position="61"/>
    </location>
</feature>
<dbReference type="SUPFAM" id="SSF47413">
    <property type="entry name" value="lambda repressor-like DNA-binding domains"/>
    <property type="match status" value="1"/>
</dbReference>
<dbReference type="AlphaFoldDB" id="A0A450WT61"/>
<dbReference type="GO" id="GO:0003677">
    <property type="term" value="F:DNA binding"/>
    <property type="evidence" value="ECO:0007669"/>
    <property type="project" value="InterPro"/>
</dbReference>
<dbReference type="CDD" id="cd00093">
    <property type="entry name" value="HTH_XRE"/>
    <property type="match status" value="1"/>
</dbReference>
<dbReference type="PROSITE" id="PS50943">
    <property type="entry name" value="HTH_CROC1"/>
    <property type="match status" value="1"/>
</dbReference>
<accession>A0A450WT61</accession>
<reference evidence="2" key="1">
    <citation type="submission" date="2019-02" db="EMBL/GenBank/DDBJ databases">
        <authorList>
            <person name="Gruber-Vodicka R. H."/>
            <person name="Seah K. B. B."/>
        </authorList>
    </citation>
    <scope>NUCLEOTIDE SEQUENCE</scope>
    <source>
        <strain evidence="2">BECK_BY7</strain>
    </source>
</reference>
<sequence>MVDIGRRLCEERNRLRLNQKEFGDIGGVVIETQSRYETGKRKPDMDYLAKIAAHGVDIQYVITGVRSGASTMSSLTRREEALVETYRGLADIDKDRLQTVVDAFAEPEKKDALKRA</sequence>
<dbReference type="InterPro" id="IPR001387">
    <property type="entry name" value="Cro/C1-type_HTH"/>
</dbReference>
<organism evidence="2">
    <name type="scientific">Candidatus Kentrum sp. LFY</name>
    <dbReference type="NCBI Taxonomy" id="2126342"/>
    <lineage>
        <taxon>Bacteria</taxon>
        <taxon>Pseudomonadati</taxon>
        <taxon>Pseudomonadota</taxon>
        <taxon>Gammaproteobacteria</taxon>
        <taxon>Candidatus Kentrum</taxon>
    </lineage>
</organism>
<protein>
    <recommendedName>
        <fullName evidence="1">HTH cro/C1-type domain-containing protein</fullName>
    </recommendedName>
</protein>
<gene>
    <name evidence="2" type="ORF">BECKLFY1418C_GA0070996_106910</name>
</gene>
<evidence type="ECO:0000313" key="2">
    <source>
        <dbReference type="EMBL" id="VFK20212.1"/>
    </source>
</evidence>
<name>A0A450WT61_9GAMM</name>
<evidence type="ECO:0000259" key="1">
    <source>
        <dbReference type="PROSITE" id="PS50943"/>
    </source>
</evidence>
<dbReference type="Gene3D" id="1.10.260.40">
    <property type="entry name" value="lambda repressor-like DNA-binding domains"/>
    <property type="match status" value="1"/>
</dbReference>
<dbReference type="EMBL" id="CAADFN010000069">
    <property type="protein sequence ID" value="VFK20212.1"/>
    <property type="molecule type" value="Genomic_DNA"/>
</dbReference>
<dbReference type="InterPro" id="IPR010982">
    <property type="entry name" value="Lambda_DNA-bd_dom_sf"/>
</dbReference>